<reference evidence="3 4" key="1">
    <citation type="submission" date="2025-08" db="UniProtKB">
        <authorList>
            <consortium name="RefSeq"/>
        </authorList>
    </citation>
    <scope>IDENTIFICATION</scope>
</reference>
<dbReference type="RefSeq" id="XP_029652901.1">
    <property type="nucleotide sequence ID" value="XM_029797041.2"/>
</dbReference>
<organism evidence="2 3">
    <name type="scientific">Octopus sinensis</name>
    <name type="common">East Asian common octopus</name>
    <dbReference type="NCBI Taxonomy" id="2607531"/>
    <lineage>
        <taxon>Eukaryota</taxon>
        <taxon>Metazoa</taxon>
        <taxon>Spiralia</taxon>
        <taxon>Lophotrochozoa</taxon>
        <taxon>Mollusca</taxon>
        <taxon>Cephalopoda</taxon>
        <taxon>Coleoidea</taxon>
        <taxon>Octopodiformes</taxon>
        <taxon>Octopoda</taxon>
        <taxon>Incirrata</taxon>
        <taxon>Octopodidae</taxon>
        <taxon>Octopus</taxon>
    </lineage>
</organism>
<dbReference type="AlphaFoldDB" id="A0A6P7TVX7"/>
<feature type="region of interest" description="Disordered" evidence="1">
    <location>
        <begin position="546"/>
        <end position="604"/>
    </location>
</feature>
<name>A0A6P7TVX7_9MOLL</name>
<evidence type="ECO:0000313" key="4">
    <source>
        <dbReference type="RefSeq" id="XP_036370857.1"/>
    </source>
</evidence>
<dbReference type="KEGG" id="osn:115226066"/>
<feature type="region of interest" description="Disordered" evidence="1">
    <location>
        <begin position="44"/>
        <end position="66"/>
    </location>
</feature>
<sequence length="661" mass="74921">MYCCCYYSVKVSDRQRERKKERKSVSARVWRVECGKRRESGVCHYSGHSNTPRRGRKSGSPFTSGRWWTSTTMPQRRNTTAVTVKEEELRGYLHDIADFRRGRIIRKGREVKNDIVYVEKGNDGFLSDRVRIRPTAVTAATTTTSTAAASYNNNSSNDNGVQPWAHLQKLGRRIWVAKEILMCSGQMNCERECGGMGRCRDDCLKKDEKRAKSGHRCSFRVNMRMYLHNIGNWEVDVTGRHVPPNVNWVPPKKNLVNRVKTSTTRKNDKPSQCDTIASSKTIDHTSRDKSYVDKNSSNCIGWAYSTNNNNNHAFPSLYGTASIIAVPNLNQFHQVEDQALDLTQNHRNFMPGNGSTKESLLSADKFLSKKQFPVTVIPKVEQTELSNEGRSEKANEILSFVKDAVKLSDDNMEAFVIVSTAPDQFSFWGSSQFVNKFKSSEPLVPYHPVKCRDSLEADQSLLTSMRTTAIPTTKMMRETVSNKMNQSHLIRSEHERKQGQQFSGKKQNCLKIPSPYSFKHSALFLTNLLHKRNATTAGAVVQVPGFNATKNPNKHKTKAFKRKPSTQDTDINDSREKVTSKCNGEELHDRRDVDSEEGDEEAPKENVVITLMQKERSQALLRILKSRRNKAGKNFKFGANVQNGLTRDVNPGKIKNISLVE</sequence>
<dbReference type="RefSeq" id="XP_036370857.1">
    <property type="nucleotide sequence ID" value="XM_036514964.1"/>
</dbReference>
<evidence type="ECO:0000313" key="2">
    <source>
        <dbReference type="Proteomes" id="UP000515154"/>
    </source>
</evidence>
<dbReference type="Proteomes" id="UP000515154">
    <property type="component" value="Linkage group LG29"/>
</dbReference>
<keyword evidence="2" id="KW-1185">Reference proteome</keyword>
<protein>
    <submittedName>
        <fullName evidence="3 4">Uncharacterized protein LOC115226066 isoform X1</fullName>
    </submittedName>
</protein>
<evidence type="ECO:0000313" key="3">
    <source>
        <dbReference type="RefSeq" id="XP_029652901.1"/>
    </source>
</evidence>
<feature type="compositionally biased region" description="Basic and acidic residues" evidence="1">
    <location>
        <begin position="572"/>
        <end position="593"/>
    </location>
</feature>
<proteinExistence type="predicted"/>
<gene>
    <name evidence="3 4" type="primary">LOC115226066</name>
</gene>
<feature type="compositionally biased region" description="Basic residues" evidence="1">
    <location>
        <begin position="552"/>
        <end position="564"/>
    </location>
</feature>
<accession>A0A6P7TVX7</accession>
<evidence type="ECO:0000256" key="1">
    <source>
        <dbReference type="SAM" id="MobiDB-lite"/>
    </source>
</evidence>